<evidence type="ECO:0000313" key="8">
    <source>
        <dbReference type="EMBL" id="MBA8823257.1"/>
    </source>
</evidence>
<dbReference type="PANTHER" id="PTHR33692:SF1">
    <property type="entry name" value="RIBOSOME MATURATION FACTOR RIMM"/>
    <property type="match status" value="1"/>
</dbReference>
<dbReference type="Pfam" id="PF01782">
    <property type="entry name" value="RimM"/>
    <property type="match status" value="1"/>
</dbReference>
<dbReference type="Proteomes" id="UP000569329">
    <property type="component" value="Unassembled WGS sequence"/>
</dbReference>
<dbReference type="SUPFAM" id="SSF50447">
    <property type="entry name" value="Translation proteins"/>
    <property type="match status" value="1"/>
</dbReference>
<gene>
    <name evidence="5" type="primary">rimM</name>
    <name evidence="8" type="ORF">FHX42_000586</name>
</gene>
<dbReference type="GO" id="GO:0042274">
    <property type="term" value="P:ribosomal small subunit biogenesis"/>
    <property type="evidence" value="ECO:0007669"/>
    <property type="project" value="UniProtKB-UniRule"/>
</dbReference>
<dbReference type="PANTHER" id="PTHR33692">
    <property type="entry name" value="RIBOSOME MATURATION FACTOR RIMM"/>
    <property type="match status" value="1"/>
</dbReference>
<dbReference type="GO" id="GO:0043022">
    <property type="term" value="F:ribosome binding"/>
    <property type="evidence" value="ECO:0007669"/>
    <property type="project" value="InterPro"/>
</dbReference>
<dbReference type="NCBIfam" id="TIGR02273">
    <property type="entry name" value="16S_RimM"/>
    <property type="match status" value="1"/>
</dbReference>
<dbReference type="GO" id="GO:0005737">
    <property type="term" value="C:cytoplasm"/>
    <property type="evidence" value="ECO:0007669"/>
    <property type="project" value="UniProtKB-SubCell"/>
</dbReference>
<feature type="domain" description="RimM N-terminal" evidence="6">
    <location>
        <begin position="10"/>
        <end position="97"/>
    </location>
</feature>
<comment type="similarity">
    <text evidence="5">Belongs to the RimM family.</text>
</comment>
<keyword evidence="9" id="KW-1185">Reference proteome</keyword>
<evidence type="ECO:0000259" key="7">
    <source>
        <dbReference type="Pfam" id="PF24986"/>
    </source>
</evidence>
<dbReference type="InterPro" id="IPR011033">
    <property type="entry name" value="PRC_barrel-like_sf"/>
</dbReference>
<dbReference type="Gene3D" id="2.40.30.60">
    <property type="entry name" value="RimM"/>
    <property type="match status" value="1"/>
</dbReference>
<evidence type="ECO:0000256" key="2">
    <source>
        <dbReference type="ARBA" id="ARBA00022517"/>
    </source>
</evidence>
<comment type="subunit">
    <text evidence="5">Binds ribosomal protein uS19.</text>
</comment>
<dbReference type="SUPFAM" id="SSF50346">
    <property type="entry name" value="PRC-barrel domain"/>
    <property type="match status" value="1"/>
</dbReference>
<dbReference type="EMBL" id="JACGWZ010000001">
    <property type="protein sequence ID" value="MBA8823257.1"/>
    <property type="molecule type" value="Genomic_DNA"/>
</dbReference>
<organism evidence="8 9">
    <name type="scientific">Halosaccharopolyspora lacisalsi</name>
    <dbReference type="NCBI Taxonomy" id="1000566"/>
    <lineage>
        <taxon>Bacteria</taxon>
        <taxon>Bacillati</taxon>
        <taxon>Actinomycetota</taxon>
        <taxon>Actinomycetes</taxon>
        <taxon>Pseudonocardiales</taxon>
        <taxon>Pseudonocardiaceae</taxon>
        <taxon>Halosaccharopolyspora</taxon>
    </lineage>
</organism>
<evidence type="ECO:0000256" key="3">
    <source>
        <dbReference type="ARBA" id="ARBA00022552"/>
    </source>
</evidence>
<comment type="function">
    <text evidence="5">An accessory protein needed during the final step in the assembly of 30S ribosomal subunit, possibly for assembly of the head region. Essential for efficient processing of 16S rRNA. May be needed both before and after RbfA during the maturation of 16S rRNA. It has affinity for free ribosomal 30S subunits but not for 70S ribosomes.</text>
</comment>
<dbReference type="InterPro" id="IPR056792">
    <property type="entry name" value="PRC_RimM"/>
</dbReference>
<dbReference type="HAMAP" id="MF_00014">
    <property type="entry name" value="Ribosome_mat_RimM"/>
    <property type="match status" value="1"/>
</dbReference>
<evidence type="ECO:0000256" key="5">
    <source>
        <dbReference type="HAMAP-Rule" id="MF_00014"/>
    </source>
</evidence>
<dbReference type="GO" id="GO:0006364">
    <property type="term" value="P:rRNA processing"/>
    <property type="evidence" value="ECO:0007669"/>
    <property type="project" value="UniProtKB-UniRule"/>
</dbReference>
<dbReference type="Pfam" id="PF24986">
    <property type="entry name" value="PRC_RimM"/>
    <property type="match status" value="1"/>
</dbReference>
<name>A0A839DV36_9PSEU</name>
<comment type="domain">
    <text evidence="5">The PRC barrel domain binds ribosomal protein uS19.</text>
</comment>
<evidence type="ECO:0000313" key="9">
    <source>
        <dbReference type="Proteomes" id="UP000569329"/>
    </source>
</evidence>
<reference evidence="8 9" key="1">
    <citation type="submission" date="2020-07" db="EMBL/GenBank/DDBJ databases">
        <title>Sequencing the genomes of 1000 actinobacteria strains.</title>
        <authorList>
            <person name="Klenk H.-P."/>
        </authorList>
    </citation>
    <scope>NUCLEOTIDE SEQUENCE [LARGE SCALE GENOMIC DNA]</scope>
    <source>
        <strain evidence="8 9">DSM 45975</strain>
    </source>
</reference>
<keyword evidence="4 5" id="KW-0143">Chaperone</keyword>
<dbReference type="InterPro" id="IPR011961">
    <property type="entry name" value="RimM"/>
</dbReference>
<dbReference type="AlphaFoldDB" id="A0A839DV36"/>
<evidence type="ECO:0000256" key="4">
    <source>
        <dbReference type="ARBA" id="ARBA00023186"/>
    </source>
</evidence>
<dbReference type="Gene3D" id="2.30.30.240">
    <property type="entry name" value="PRC-barrel domain"/>
    <property type="match status" value="1"/>
</dbReference>
<evidence type="ECO:0000256" key="1">
    <source>
        <dbReference type="ARBA" id="ARBA00022490"/>
    </source>
</evidence>
<keyword evidence="2 5" id="KW-0690">Ribosome biogenesis</keyword>
<accession>A0A839DV36</accession>
<dbReference type="InterPro" id="IPR036976">
    <property type="entry name" value="RimM_N_sf"/>
</dbReference>
<proteinExistence type="inferred from homology"/>
<dbReference type="InterPro" id="IPR009000">
    <property type="entry name" value="Transl_B-barrel_sf"/>
</dbReference>
<sequence length="182" mass="19329">MSDQDVRRLVVGRIVKPHGVRGEFVVEVRTDSPEQRFVPGAVLGVRRGGAARASDPETLTLVAARPHDGRQLVYAEGIGGREAAESLRGALLTVAAEELEPTQDPEEFHDHELEGLRVVLTDGGVVGTVDEVLHSPAGELLQVRTSGGGQVLVPFVSAIVPEVDPDEGRIVVDPPEGLLDEA</sequence>
<keyword evidence="3 5" id="KW-0698">rRNA processing</keyword>
<dbReference type="InterPro" id="IPR002676">
    <property type="entry name" value="RimM_N"/>
</dbReference>
<evidence type="ECO:0000259" key="6">
    <source>
        <dbReference type="Pfam" id="PF01782"/>
    </source>
</evidence>
<dbReference type="RefSeq" id="WP_182542600.1">
    <property type="nucleotide sequence ID" value="NZ_JACGWZ010000001.1"/>
</dbReference>
<protein>
    <recommendedName>
        <fullName evidence="5">Ribosome maturation factor RimM</fullName>
    </recommendedName>
</protein>
<dbReference type="GO" id="GO:0005840">
    <property type="term" value="C:ribosome"/>
    <property type="evidence" value="ECO:0007669"/>
    <property type="project" value="InterPro"/>
</dbReference>
<comment type="caution">
    <text evidence="8">The sequence shown here is derived from an EMBL/GenBank/DDBJ whole genome shotgun (WGS) entry which is preliminary data.</text>
</comment>
<keyword evidence="1 5" id="KW-0963">Cytoplasm</keyword>
<comment type="subcellular location">
    <subcellularLocation>
        <location evidence="5">Cytoplasm</location>
    </subcellularLocation>
</comment>
<feature type="domain" description="Ribosome maturation factor RimM PRC barrel" evidence="7">
    <location>
        <begin position="111"/>
        <end position="178"/>
    </location>
</feature>